<keyword evidence="2" id="KW-1185">Reference proteome</keyword>
<organism evidence="1 2">
    <name type="scientific">Rhodococcus spongiicola</name>
    <dbReference type="NCBI Taxonomy" id="2487352"/>
    <lineage>
        <taxon>Bacteria</taxon>
        <taxon>Bacillati</taxon>
        <taxon>Actinomycetota</taxon>
        <taxon>Actinomycetes</taxon>
        <taxon>Mycobacteriales</taxon>
        <taxon>Nocardiaceae</taxon>
        <taxon>Rhodococcus</taxon>
    </lineage>
</organism>
<evidence type="ECO:0000313" key="2">
    <source>
        <dbReference type="Proteomes" id="UP000284333"/>
    </source>
</evidence>
<gene>
    <name evidence="1" type="ORF">EF834_00420</name>
</gene>
<reference evidence="1 2" key="1">
    <citation type="submission" date="2018-11" db="EMBL/GenBank/DDBJ databases">
        <title>Rhodococcus spongicola sp. nov. and Rhodococcus xishaensis sp. nov. from marine sponges.</title>
        <authorList>
            <person name="Li L."/>
            <person name="Lin H.W."/>
        </authorList>
    </citation>
    <scope>NUCLEOTIDE SEQUENCE [LARGE SCALE GENOMIC DNA]</scope>
    <source>
        <strain evidence="1 2">LHW50502</strain>
    </source>
</reference>
<comment type="caution">
    <text evidence="1">The sequence shown here is derived from an EMBL/GenBank/DDBJ whole genome shotgun (WGS) entry which is preliminary data.</text>
</comment>
<dbReference type="EMBL" id="RKLN01000001">
    <property type="protein sequence ID" value="RVW05985.1"/>
    <property type="molecule type" value="Genomic_DNA"/>
</dbReference>
<dbReference type="AlphaFoldDB" id="A0A3S3B947"/>
<proteinExistence type="predicted"/>
<accession>A0A3S3B947</accession>
<dbReference type="Gene3D" id="1.10.287.1060">
    <property type="entry name" value="ESAT-6-like"/>
    <property type="match status" value="1"/>
</dbReference>
<sequence length="93" mass="9306">MTLFVDNDALDGIASDLAGVGSRIDSVAASVPVTVEAGDATPAVLGILARLTENAAELVEALMAASAAVAQANASYREQDVASADATISTWAE</sequence>
<dbReference type="InterPro" id="IPR036689">
    <property type="entry name" value="ESAT-6-like_sf"/>
</dbReference>
<evidence type="ECO:0008006" key="3">
    <source>
        <dbReference type="Google" id="ProtNLM"/>
    </source>
</evidence>
<dbReference type="Proteomes" id="UP000284333">
    <property type="component" value="Unassembled WGS sequence"/>
</dbReference>
<dbReference type="OrthoDB" id="4467263at2"/>
<dbReference type="RefSeq" id="WP_127944392.1">
    <property type="nucleotide sequence ID" value="NZ_RKLN01000001.1"/>
</dbReference>
<evidence type="ECO:0000313" key="1">
    <source>
        <dbReference type="EMBL" id="RVW05985.1"/>
    </source>
</evidence>
<dbReference type="SUPFAM" id="SSF140453">
    <property type="entry name" value="EsxAB dimer-like"/>
    <property type="match status" value="1"/>
</dbReference>
<protein>
    <recommendedName>
        <fullName evidence="3">ESX-1 secretion-associated protein</fullName>
    </recommendedName>
</protein>
<name>A0A3S3B947_9NOCA</name>